<dbReference type="GO" id="GO:0016787">
    <property type="term" value="F:hydrolase activity"/>
    <property type="evidence" value="ECO:0007669"/>
    <property type="project" value="UniProtKB-KW"/>
</dbReference>
<comment type="caution">
    <text evidence="5">The sequence shown here is derived from an EMBL/GenBank/DDBJ whole genome shotgun (WGS) entry which is preliminary data.</text>
</comment>
<keyword evidence="4" id="KW-0472">Membrane</keyword>
<evidence type="ECO:0000256" key="2">
    <source>
        <dbReference type="ARBA" id="ARBA00022963"/>
    </source>
</evidence>
<feature type="transmembrane region" description="Helical" evidence="4">
    <location>
        <begin position="7"/>
        <end position="25"/>
    </location>
</feature>
<feature type="transmembrane region" description="Helical" evidence="4">
    <location>
        <begin position="71"/>
        <end position="88"/>
    </location>
</feature>
<keyword evidence="3" id="KW-0443">Lipid metabolism</keyword>
<dbReference type="InterPro" id="IPR029058">
    <property type="entry name" value="AB_hydrolase_fold"/>
</dbReference>
<keyword evidence="4" id="KW-1133">Transmembrane helix</keyword>
<evidence type="ECO:0000256" key="1">
    <source>
        <dbReference type="ARBA" id="ARBA00022801"/>
    </source>
</evidence>
<protein>
    <submittedName>
        <fullName evidence="5">Alpha/beta fold hydrolase</fullName>
    </submittedName>
</protein>
<dbReference type="PANTHER" id="PTHR10272:SF0">
    <property type="entry name" value="PLATELET-ACTIVATING FACTOR ACETYLHYDROLASE"/>
    <property type="match status" value="1"/>
</dbReference>
<evidence type="ECO:0000256" key="3">
    <source>
        <dbReference type="ARBA" id="ARBA00023098"/>
    </source>
</evidence>
<evidence type="ECO:0000256" key="4">
    <source>
        <dbReference type="SAM" id="Phobius"/>
    </source>
</evidence>
<evidence type="ECO:0000313" key="5">
    <source>
        <dbReference type="EMBL" id="MFD2410046.1"/>
    </source>
</evidence>
<dbReference type="RefSeq" id="WP_379254458.1">
    <property type="nucleotide sequence ID" value="NZ_JBHSVQ010000001.1"/>
</dbReference>
<sequence>MHSRIKLISWIRITLFIVFVILTWSPVIDWSFSWVLLAVLLFVFALKGSVDLIRKKTGVRPSRRSTRVWKRLLTAVALLIALIPPILFPQYRTPEVTGKYEVRTAVYTYTDTTRVEEFTDTGEHRRVNVEFWYPGHAEGKYPLIVFSHGAFGVRESNASTFTELASHGYVVVSIDHPYHSFYTQGADGKVTMVNAEYMREVNDSNKDGVYTVEELYGLTQKWMKLRTGDMNLVIDTILDKAGSDQEPVYQLIDNKHIGVFGHSMGGAASVALARERNDVDAVVNLDAPFFTELVYDRKMNDLVAKEEPYRVPLLNIYTDDVWRQLGKNSAYAANKTGNPNFKDAYTVHFEGAKHLSLTDLPLFSPILANMLQRGQADIDKYYCIETMNRLILEFYDYTLKGTGQFAPQAVY</sequence>
<dbReference type="Pfam" id="PF03403">
    <property type="entry name" value="PAF-AH_p_II"/>
    <property type="match status" value="1"/>
</dbReference>
<accession>A0ABW5FB76</accession>
<dbReference type="PANTHER" id="PTHR10272">
    <property type="entry name" value="PLATELET-ACTIVATING FACTOR ACETYLHYDROLASE"/>
    <property type="match status" value="1"/>
</dbReference>
<dbReference type="Gene3D" id="3.40.50.1820">
    <property type="entry name" value="alpha/beta hydrolase"/>
    <property type="match status" value="1"/>
</dbReference>
<keyword evidence="4" id="KW-0812">Transmembrane</keyword>
<reference evidence="6" key="1">
    <citation type="journal article" date="2019" name="Int. J. Syst. Evol. Microbiol.">
        <title>The Global Catalogue of Microorganisms (GCM) 10K type strain sequencing project: providing services to taxonomists for standard genome sequencing and annotation.</title>
        <authorList>
            <consortium name="The Broad Institute Genomics Platform"/>
            <consortium name="The Broad Institute Genome Sequencing Center for Infectious Disease"/>
            <person name="Wu L."/>
            <person name="Ma J."/>
        </authorList>
    </citation>
    <scope>NUCLEOTIDE SEQUENCE [LARGE SCALE GENOMIC DNA]</scope>
    <source>
        <strain evidence="6">CCM 8725</strain>
    </source>
</reference>
<keyword evidence="2" id="KW-0442">Lipid degradation</keyword>
<keyword evidence="1 5" id="KW-0378">Hydrolase</keyword>
<name>A0ABW5FB76_9BACL</name>
<dbReference type="Proteomes" id="UP001597448">
    <property type="component" value="Unassembled WGS sequence"/>
</dbReference>
<evidence type="ECO:0000313" key="6">
    <source>
        <dbReference type="Proteomes" id="UP001597448"/>
    </source>
</evidence>
<gene>
    <name evidence="5" type="ORF">ACFSX3_09215</name>
</gene>
<keyword evidence="6" id="KW-1185">Reference proteome</keyword>
<proteinExistence type="predicted"/>
<dbReference type="EMBL" id="JBHUKY010000019">
    <property type="protein sequence ID" value="MFD2410046.1"/>
    <property type="molecule type" value="Genomic_DNA"/>
</dbReference>
<feature type="transmembrane region" description="Helical" evidence="4">
    <location>
        <begin position="31"/>
        <end position="50"/>
    </location>
</feature>
<dbReference type="SUPFAM" id="SSF53474">
    <property type="entry name" value="alpha/beta-Hydrolases"/>
    <property type="match status" value="1"/>
</dbReference>
<organism evidence="5 6">
    <name type="scientific">Paenibacillus rhizoplanae</name>
    <dbReference type="NCBI Taxonomy" id="1917181"/>
    <lineage>
        <taxon>Bacteria</taxon>
        <taxon>Bacillati</taxon>
        <taxon>Bacillota</taxon>
        <taxon>Bacilli</taxon>
        <taxon>Bacillales</taxon>
        <taxon>Paenibacillaceae</taxon>
        <taxon>Paenibacillus</taxon>
    </lineage>
</organism>